<name>A0A562SU56_CHIJA</name>
<evidence type="ECO:0000256" key="12">
    <source>
        <dbReference type="SAM" id="SignalP"/>
    </source>
</evidence>
<keyword evidence="15" id="KW-1185">Reference proteome</keyword>
<keyword evidence="3" id="KW-0575">Peroxidase</keyword>
<keyword evidence="7" id="KW-0676">Redox-active center</keyword>
<comment type="function">
    <text evidence="1">Thiol-specific peroxidase that catalyzes the reduction of hydrogen peroxide and organic hydroperoxides to water and alcohols, respectively. Plays a role in cell protection against oxidative stress by detoxifying peroxides and as sensor of hydrogen peroxide-mediated signaling events.</text>
</comment>
<protein>
    <recommendedName>
        <fullName evidence="2">thioredoxin-dependent peroxiredoxin</fullName>
        <ecNumber evidence="2">1.11.1.24</ecNumber>
    </recommendedName>
    <alternativeName>
        <fullName evidence="8">Thioredoxin peroxidase</fullName>
    </alternativeName>
    <alternativeName>
        <fullName evidence="10">Thioredoxin-dependent peroxiredoxin Bcp</fullName>
    </alternativeName>
</protein>
<dbReference type="CDD" id="cd02970">
    <property type="entry name" value="PRX_like2"/>
    <property type="match status" value="1"/>
</dbReference>
<keyword evidence="6" id="KW-1015">Disulfide bond</keyword>
<evidence type="ECO:0000256" key="8">
    <source>
        <dbReference type="ARBA" id="ARBA00032824"/>
    </source>
</evidence>
<gene>
    <name evidence="14" type="ORF">LX66_4583</name>
</gene>
<evidence type="ECO:0000313" key="14">
    <source>
        <dbReference type="EMBL" id="TWI84220.1"/>
    </source>
</evidence>
<evidence type="ECO:0000256" key="9">
    <source>
        <dbReference type="ARBA" id="ARBA00038489"/>
    </source>
</evidence>
<dbReference type="PANTHER" id="PTHR42801:SF7">
    <property type="entry name" value="SLL1159 PROTEIN"/>
    <property type="match status" value="1"/>
</dbReference>
<dbReference type="AlphaFoldDB" id="A0A562SU56"/>
<accession>A0A562SU56</accession>
<comment type="caution">
    <text evidence="14">The sequence shown here is derived from an EMBL/GenBank/DDBJ whole genome shotgun (WGS) entry which is preliminary data.</text>
</comment>
<evidence type="ECO:0000256" key="3">
    <source>
        <dbReference type="ARBA" id="ARBA00022559"/>
    </source>
</evidence>
<dbReference type="Proteomes" id="UP000316778">
    <property type="component" value="Unassembled WGS sequence"/>
</dbReference>
<dbReference type="InterPro" id="IPR013766">
    <property type="entry name" value="Thioredoxin_domain"/>
</dbReference>
<dbReference type="EMBL" id="VLLG01000005">
    <property type="protein sequence ID" value="TWI84220.1"/>
    <property type="molecule type" value="Genomic_DNA"/>
</dbReference>
<dbReference type="Gene3D" id="3.40.30.10">
    <property type="entry name" value="Glutaredoxin"/>
    <property type="match status" value="1"/>
</dbReference>
<dbReference type="EC" id="1.11.1.24" evidence="2"/>
<dbReference type="GO" id="GO:0034599">
    <property type="term" value="P:cellular response to oxidative stress"/>
    <property type="evidence" value="ECO:0007669"/>
    <property type="project" value="TreeGrafter"/>
</dbReference>
<comment type="similarity">
    <text evidence="9">Belongs to the peroxiredoxin family. BCP/PrxQ subfamily.</text>
</comment>
<dbReference type="InterPro" id="IPR050924">
    <property type="entry name" value="Peroxiredoxin_BCP/PrxQ"/>
</dbReference>
<sequence length="205" mass="22127">MMKIAKTLLLAAIMLAGAGSAALAQLPATANDVHPLLVGTKVPAVTVQDTDGKQVPTTRIFSKQPTVLVFYRGGWCPYCNRHLSELAETEASLKALGYQVVAISPDAPDKLRATMEKDKLGYRLFSDSEGALTKAMGIAYQVPAHYEKVIREGSDGRNTSFLPVPAVFLLNMEGEILYEYVNPDFRKRISGAMLLANAKALAAAK</sequence>
<keyword evidence="5" id="KW-0560">Oxidoreductase</keyword>
<dbReference type="InterPro" id="IPR000866">
    <property type="entry name" value="AhpC/TSA"/>
</dbReference>
<feature type="domain" description="Thioredoxin" evidence="13">
    <location>
        <begin position="36"/>
        <end position="203"/>
    </location>
</feature>
<evidence type="ECO:0000256" key="7">
    <source>
        <dbReference type="ARBA" id="ARBA00023284"/>
    </source>
</evidence>
<dbReference type="RefSeq" id="WP_211366480.1">
    <property type="nucleotide sequence ID" value="NZ_BAAAFY010000002.1"/>
</dbReference>
<evidence type="ECO:0000256" key="4">
    <source>
        <dbReference type="ARBA" id="ARBA00022862"/>
    </source>
</evidence>
<feature type="chain" id="PRO_5021900034" description="thioredoxin-dependent peroxiredoxin" evidence="12">
    <location>
        <begin position="25"/>
        <end position="205"/>
    </location>
</feature>
<proteinExistence type="inferred from homology"/>
<evidence type="ECO:0000256" key="11">
    <source>
        <dbReference type="ARBA" id="ARBA00049091"/>
    </source>
</evidence>
<evidence type="ECO:0000313" key="15">
    <source>
        <dbReference type="Proteomes" id="UP000316778"/>
    </source>
</evidence>
<dbReference type="GO" id="GO:0008379">
    <property type="term" value="F:thioredoxin peroxidase activity"/>
    <property type="evidence" value="ECO:0007669"/>
    <property type="project" value="TreeGrafter"/>
</dbReference>
<dbReference type="PANTHER" id="PTHR42801">
    <property type="entry name" value="THIOREDOXIN-DEPENDENT PEROXIDE REDUCTASE"/>
    <property type="match status" value="1"/>
</dbReference>
<keyword evidence="12" id="KW-0732">Signal</keyword>
<evidence type="ECO:0000256" key="2">
    <source>
        <dbReference type="ARBA" id="ARBA00013017"/>
    </source>
</evidence>
<dbReference type="PROSITE" id="PS51352">
    <property type="entry name" value="THIOREDOXIN_2"/>
    <property type="match status" value="1"/>
</dbReference>
<dbReference type="GO" id="GO:0045454">
    <property type="term" value="P:cell redox homeostasis"/>
    <property type="evidence" value="ECO:0007669"/>
    <property type="project" value="TreeGrafter"/>
</dbReference>
<dbReference type="GO" id="GO:0005737">
    <property type="term" value="C:cytoplasm"/>
    <property type="evidence" value="ECO:0007669"/>
    <property type="project" value="TreeGrafter"/>
</dbReference>
<organism evidence="14 15">
    <name type="scientific">Chitinophaga japonensis</name>
    <name type="common">Flexibacter japonensis</name>
    <dbReference type="NCBI Taxonomy" id="104662"/>
    <lineage>
        <taxon>Bacteria</taxon>
        <taxon>Pseudomonadati</taxon>
        <taxon>Bacteroidota</taxon>
        <taxon>Chitinophagia</taxon>
        <taxon>Chitinophagales</taxon>
        <taxon>Chitinophagaceae</taxon>
        <taxon>Chitinophaga</taxon>
    </lineage>
</organism>
<evidence type="ECO:0000259" key="13">
    <source>
        <dbReference type="PROSITE" id="PS51352"/>
    </source>
</evidence>
<evidence type="ECO:0000256" key="10">
    <source>
        <dbReference type="ARBA" id="ARBA00042639"/>
    </source>
</evidence>
<feature type="signal peptide" evidence="12">
    <location>
        <begin position="1"/>
        <end position="24"/>
    </location>
</feature>
<dbReference type="SUPFAM" id="SSF52833">
    <property type="entry name" value="Thioredoxin-like"/>
    <property type="match status" value="1"/>
</dbReference>
<evidence type="ECO:0000256" key="5">
    <source>
        <dbReference type="ARBA" id="ARBA00023002"/>
    </source>
</evidence>
<dbReference type="Pfam" id="PF00578">
    <property type="entry name" value="AhpC-TSA"/>
    <property type="match status" value="1"/>
</dbReference>
<comment type="catalytic activity">
    <reaction evidence="11">
        <text>a hydroperoxide + [thioredoxin]-dithiol = an alcohol + [thioredoxin]-disulfide + H2O</text>
        <dbReference type="Rhea" id="RHEA:62620"/>
        <dbReference type="Rhea" id="RHEA-COMP:10698"/>
        <dbReference type="Rhea" id="RHEA-COMP:10700"/>
        <dbReference type="ChEBI" id="CHEBI:15377"/>
        <dbReference type="ChEBI" id="CHEBI:29950"/>
        <dbReference type="ChEBI" id="CHEBI:30879"/>
        <dbReference type="ChEBI" id="CHEBI:35924"/>
        <dbReference type="ChEBI" id="CHEBI:50058"/>
        <dbReference type="EC" id="1.11.1.24"/>
    </reaction>
</comment>
<evidence type="ECO:0000256" key="6">
    <source>
        <dbReference type="ARBA" id="ARBA00023157"/>
    </source>
</evidence>
<reference evidence="14 15" key="1">
    <citation type="journal article" date="2013" name="Stand. Genomic Sci.">
        <title>Genomic Encyclopedia of Type Strains, Phase I: The one thousand microbial genomes (KMG-I) project.</title>
        <authorList>
            <person name="Kyrpides N.C."/>
            <person name="Woyke T."/>
            <person name="Eisen J.A."/>
            <person name="Garrity G."/>
            <person name="Lilburn T.G."/>
            <person name="Beck B.J."/>
            <person name="Whitman W.B."/>
            <person name="Hugenholtz P."/>
            <person name="Klenk H.P."/>
        </authorList>
    </citation>
    <scope>NUCLEOTIDE SEQUENCE [LARGE SCALE GENOMIC DNA]</scope>
    <source>
        <strain evidence="14 15">DSM 13484</strain>
    </source>
</reference>
<keyword evidence="4" id="KW-0049">Antioxidant</keyword>
<evidence type="ECO:0000256" key="1">
    <source>
        <dbReference type="ARBA" id="ARBA00003330"/>
    </source>
</evidence>
<dbReference type="InterPro" id="IPR036249">
    <property type="entry name" value="Thioredoxin-like_sf"/>
</dbReference>